<dbReference type="HOGENOM" id="CLU_114202_0_0_1"/>
<gene>
    <name evidence="3" type="ORF">KLLA0_A06578g</name>
</gene>
<dbReference type="Proteomes" id="UP000000598">
    <property type="component" value="Chromosome A"/>
</dbReference>
<dbReference type="AlphaFoldDB" id="Q6CXP6"/>
<evidence type="ECO:0000313" key="4">
    <source>
        <dbReference type="Proteomes" id="UP000000598"/>
    </source>
</evidence>
<dbReference type="FunCoup" id="Q6CXP6">
    <property type="interactions" value="32"/>
</dbReference>
<feature type="region of interest" description="Disordered" evidence="1">
    <location>
        <begin position="130"/>
        <end position="165"/>
    </location>
</feature>
<proteinExistence type="predicted"/>
<feature type="transmembrane region" description="Helical" evidence="2">
    <location>
        <begin position="197"/>
        <end position="219"/>
    </location>
</feature>
<feature type="transmembrane region" description="Helical" evidence="2">
    <location>
        <begin position="36"/>
        <end position="56"/>
    </location>
</feature>
<accession>Q6CXP6</accession>
<organism evidence="3 4">
    <name type="scientific">Kluyveromyces lactis (strain ATCC 8585 / CBS 2359 / DSM 70799 / NBRC 1267 / NRRL Y-1140 / WM37)</name>
    <name type="common">Yeast</name>
    <name type="synonym">Candida sphaerica</name>
    <dbReference type="NCBI Taxonomy" id="284590"/>
    <lineage>
        <taxon>Eukaryota</taxon>
        <taxon>Fungi</taxon>
        <taxon>Dikarya</taxon>
        <taxon>Ascomycota</taxon>
        <taxon>Saccharomycotina</taxon>
        <taxon>Saccharomycetes</taxon>
        <taxon>Saccharomycetales</taxon>
        <taxon>Saccharomycetaceae</taxon>
        <taxon>Kluyveromyces</taxon>
    </lineage>
</organism>
<keyword evidence="2" id="KW-0472">Membrane</keyword>
<dbReference type="InParanoid" id="Q6CXP6"/>
<reference evidence="3 4" key="1">
    <citation type="journal article" date="2004" name="Nature">
        <title>Genome evolution in yeasts.</title>
        <authorList>
            <consortium name="Genolevures"/>
            <person name="Dujon B."/>
            <person name="Sherman D."/>
            <person name="Fischer G."/>
            <person name="Durrens P."/>
            <person name="Casaregola S."/>
            <person name="Lafontaine I."/>
            <person name="de Montigny J."/>
            <person name="Marck C."/>
            <person name="Neuveglise C."/>
            <person name="Talla E."/>
            <person name="Goffard N."/>
            <person name="Frangeul L."/>
            <person name="Aigle M."/>
            <person name="Anthouard V."/>
            <person name="Babour A."/>
            <person name="Barbe V."/>
            <person name="Barnay S."/>
            <person name="Blanchin S."/>
            <person name="Beckerich J.M."/>
            <person name="Beyne E."/>
            <person name="Bleykasten C."/>
            <person name="Boisrame A."/>
            <person name="Boyer J."/>
            <person name="Cattolico L."/>
            <person name="Confanioleri F."/>
            <person name="de Daruvar A."/>
            <person name="Despons L."/>
            <person name="Fabre E."/>
            <person name="Fairhead C."/>
            <person name="Ferry-Dumazet H."/>
            <person name="Groppi A."/>
            <person name="Hantraye F."/>
            <person name="Hennequin C."/>
            <person name="Jauniaux N."/>
            <person name="Joyet P."/>
            <person name="Kachouri R."/>
            <person name="Kerrest A."/>
            <person name="Koszul R."/>
            <person name="Lemaire M."/>
            <person name="Lesur I."/>
            <person name="Ma L."/>
            <person name="Muller H."/>
            <person name="Nicaud J.M."/>
            <person name="Nikolski M."/>
            <person name="Oztas S."/>
            <person name="Ozier-Kalogeropoulos O."/>
            <person name="Pellenz S."/>
            <person name="Potier S."/>
            <person name="Richard G.F."/>
            <person name="Straub M.L."/>
            <person name="Suleau A."/>
            <person name="Swennene D."/>
            <person name="Tekaia F."/>
            <person name="Wesolowski-Louvel M."/>
            <person name="Westhof E."/>
            <person name="Wirth B."/>
            <person name="Zeniou-Meyer M."/>
            <person name="Zivanovic I."/>
            <person name="Bolotin-Fukuhara M."/>
            <person name="Thierry A."/>
            <person name="Bouchier C."/>
            <person name="Caudron B."/>
            <person name="Scarpelli C."/>
            <person name="Gaillardin C."/>
            <person name="Weissenbach J."/>
            <person name="Wincker P."/>
            <person name="Souciet J.L."/>
        </authorList>
    </citation>
    <scope>NUCLEOTIDE SEQUENCE [LARGE SCALE GENOMIC DNA]</scope>
    <source>
        <strain evidence="4">ATCC 8585 / CBS 2359 / DSM 70799 / NBRC 1267 / NRRL Y-1140 / WM37</strain>
    </source>
</reference>
<dbReference type="OMA" id="YWQPHEL"/>
<dbReference type="eggNOG" id="ENOG502S6IX">
    <property type="taxonomic scope" value="Eukaryota"/>
</dbReference>
<evidence type="ECO:0000313" key="3">
    <source>
        <dbReference type="EMBL" id="CAH02881.1"/>
    </source>
</evidence>
<dbReference type="PaxDb" id="284590-Q6CXP6"/>
<evidence type="ECO:0000256" key="2">
    <source>
        <dbReference type="SAM" id="Phobius"/>
    </source>
</evidence>
<protein>
    <submittedName>
        <fullName evidence="3">KLLA0A06578p</fullName>
    </submittedName>
</protein>
<dbReference type="KEGG" id="kla:KLLA0_A06578g"/>
<keyword evidence="4" id="KW-1185">Reference proteome</keyword>
<sequence>MSTFGSTFYDSVAKNYICECGSCKIGKNVEFYMVRFFIMGFVLPVLWILNLMLYLYANWIIDHNVRVPELDSETLYTEYECQQWKQRSVTSLNKSITKDFYAINNPLTFSMLTLKLPDPVPLTTYQHLSLPDPTKGSDEKNQFSESATTLDEGATDSSSFETEDGGTKSIVTAQCLKEIASELMKNHDVNARTIRNWFLRSLCAMTGYTISIIMIVVIVKTNSQPASYRE</sequence>
<feature type="compositionally biased region" description="Polar residues" evidence="1">
    <location>
        <begin position="143"/>
        <end position="160"/>
    </location>
</feature>
<keyword evidence="2" id="KW-0812">Transmembrane</keyword>
<evidence type="ECO:0000256" key="1">
    <source>
        <dbReference type="SAM" id="MobiDB-lite"/>
    </source>
</evidence>
<keyword evidence="2" id="KW-1133">Transmembrane helix</keyword>
<name>Q6CXP6_KLULA</name>
<dbReference type="EMBL" id="CR382121">
    <property type="protein sequence ID" value="CAH02881.1"/>
    <property type="molecule type" value="Genomic_DNA"/>
</dbReference>